<evidence type="ECO:0000256" key="1">
    <source>
        <dbReference type="SAM" id="MobiDB-lite"/>
    </source>
</evidence>
<dbReference type="RefSeq" id="WP_150515162.1">
    <property type="nucleotide sequence ID" value="NZ_BMSQ01000010.1"/>
</dbReference>
<dbReference type="OrthoDB" id="4102529at2"/>
<name>A0A5P2XP68_STRST</name>
<sequence>MAQITSALPHTGALADIAAKYDRITELVERDAADHVTETDLLAALLLTRLLRDKLLTDESRLIAAARHQNVIWSRIATALELRTRQAAERRYLQLRRDQDDIVGHPLTQSERVEAVRTHRDRHAEQRWAVAHRSEITALARRFAAVPHLQQRADRCPRATRANAVAALHAHRSGEPDPAPLRSAWPARLAEAVRAEAAHRAAQQRHLPRIEDLQDPERSAPPDPDRLTAAQQDHLIHEMFGLIGYAVDSDSVDLDDHPELVTAIRALYAEAGSHAPRAPEDYAPRPHR</sequence>
<proteinExistence type="predicted"/>
<keyword evidence="5" id="KW-1185">Reference proteome</keyword>
<reference evidence="3 4" key="1">
    <citation type="submission" date="2017-09" db="EMBL/GenBank/DDBJ databases">
        <authorList>
            <person name="Lee N."/>
            <person name="Cho B.-K."/>
        </authorList>
    </citation>
    <scope>NUCLEOTIDE SEQUENCE [LARGE SCALE GENOMIC DNA]</scope>
    <source>
        <strain evidence="3 4">ATCC 27465</strain>
    </source>
</reference>
<dbReference type="Proteomes" id="UP000549009">
    <property type="component" value="Unassembled WGS sequence"/>
</dbReference>
<evidence type="ECO:0000313" key="4">
    <source>
        <dbReference type="Proteomes" id="UP000326505"/>
    </source>
</evidence>
<dbReference type="EMBL" id="JACHJD010000002">
    <property type="protein sequence ID" value="MBB5102582.1"/>
    <property type="molecule type" value="Genomic_DNA"/>
</dbReference>
<reference evidence="2 5" key="2">
    <citation type="submission" date="2020-08" db="EMBL/GenBank/DDBJ databases">
        <title>Genomic Encyclopedia of Type Strains, Phase III (KMG-III): the genomes of soil and plant-associated and newly described type strains.</title>
        <authorList>
            <person name="Whitman W."/>
        </authorList>
    </citation>
    <scope>NUCLEOTIDE SEQUENCE [LARGE SCALE GENOMIC DNA]</scope>
    <source>
        <strain evidence="2 5">CECT 3146</strain>
    </source>
</reference>
<evidence type="ECO:0000313" key="2">
    <source>
        <dbReference type="EMBL" id="MBB5102582.1"/>
    </source>
</evidence>
<dbReference type="EMBL" id="CP023690">
    <property type="protein sequence ID" value="QEV64306.1"/>
    <property type="molecule type" value="Genomic_DNA"/>
</dbReference>
<evidence type="ECO:0000313" key="5">
    <source>
        <dbReference type="Proteomes" id="UP000549009"/>
    </source>
</evidence>
<evidence type="ECO:0000313" key="3">
    <source>
        <dbReference type="EMBL" id="QEV64306.1"/>
    </source>
</evidence>
<protein>
    <submittedName>
        <fullName evidence="3">Uncharacterized protein</fullName>
    </submittedName>
</protein>
<dbReference type="KEGG" id="sspb:CP982_41105"/>
<organism evidence="3 4">
    <name type="scientific">Streptomyces spectabilis</name>
    <dbReference type="NCBI Taxonomy" id="68270"/>
    <lineage>
        <taxon>Bacteria</taxon>
        <taxon>Bacillati</taxon>
        <taxon>Actinomycetota</taxon>
        <taxon>Actinomycetes</taxon>
        <taxon>Kitasatosporales</taxon>
        <taxon>Streptomycetaceae</taxon>
        <taxon>Streptomyces</taxon>
    </lineage>
</organism>
<feature type="compositionally biased region" description="Basic and acidic residues" evidence="1">
    <location>
        <begin position="208"/>
        <end position="226"/>
    </location>
</feature>
<feature type="region of interest" description="Disordered" evidence="1">
    <location>
        <begin position="196"/>
        <end position="227"/>
    </location>
</feature>
<dbReference type="AlphaFoldDB" id="A0A5P2XP68"/>
<dbReference type="Proteomes" id="UP000326505">
    <property type="component" value="Chromosome"/>
</dbReference>
<accession>A0A5P2XP68</accession>
<gene>
    <name evidence="3" type="ORF">CP982_41105</name>
    <name evidence="2" type="ORF">FHS40_001635</name>
</gene>